<reference evidence="2 3" key="1">
    <citation type="journal article" date="2021" name="Elife">
        <title>Chloroplast acquisition without the gene transfer in kleptoplastic sea slugs, Plakobranchus ocellatus.</title>
        <authorList>
            <person name="Maeda T."/>
            <person name="Takahashi S."/>
            <person name="Yoshida T."/>
            <person name="Shimamura S."/>
            <person name="Takaki Y."/>
            <person name="Nagai Y."/>
            <person name="Toyoda A."/>
            <person name="Suzuki Y."/>
            <person name="Arimoto A."/>
            <person name="Ishii H."/>
            <person name="Satoh N."/>
            <person name="Nishiyama T."/>
            <person name="Hasebe M."/>
            <person name="Maruyama T."/>
            <person name="Minagawa J."/>
            <person name="Obokata J."/>
            <person name="Shigenobu S."/>
        </authorList>
    </citation>
    <scope>NUCLEOTIDE SEQUENCE [LARGE SCALE GENOMIC DNA]</scope>
</reference>
<feature type="region of interest" description="Disordered" evidence="1">
    <location>
        <begin position="97"/>
        <end position="117"/>
    </location>
</feature>
<evidence type="ECO:0000256" key="1">
    <source>
        <dbReference type="SAM" id="MobiDB-lite"/>
    </source>
</evidence>
<accession>A0AAV4C5K0</accession>
<gene>
    <name evidence="2" type="ORF">PoB_005246900</name>
</gene>
<evidence type="ECO:0000313" key="3">
    <source>
        <dbReference type="Proteomes" id="UP000735302"/>
    </source>
</evidence>
<proteinExistence type="predicted"/>
<protein>
    <recommendedName>
        <fullName evidence="4">FLYWCH-type domain-containing protein</fullName>
    </recommendedName>
</protein>
<keyword evidence="3" id="KW-1185">Reference proteome</keyword>
<dbReference type="Proteomes" id="UP000735302">
    <property type="component" value="Unassembled WGS sequence"/>
</dbReference>
<sequence>MIAKNKVYSGRYRDDCHHKSLICQAWGSNQCLPVYVVSATGPESVQSPFSSHKHTAPAHAETPVVDRHTGWQTLASVQLPHKQSHILAANSWLGKQKTSRHSTRVTQKYSSERAKSHSQINTHNCEIMISGNYMATVNNIDKHWILGIGEPRGDRQEIRPLFASHPRL</sequence>
<evidence type="ECO:0000313" key="2">
    <source>
        <dbReference type="EMBL" id="GFO25964.1"/>
    </source>
</evidence>
<organism evidence="2 3">
    <name type="scientific">Plakobranchus ocellatus</name>
    <dbReference type="NCBI Taxonomy" id="259542"/>
    <lineage>
        <taxon>Eukaryota</taxon>
        <taxon>Metazoa</taxon>
        <taxon>Spiralia</taxon>
        <taxon>Lophotrochozoa</taxon>
        <taxon>Mollusca</taxon>
        <taxon>Gastropoda</taxon>
        <taxon>Heterobranchia</taxon>
        <taxon>Euthyneura</taxon>
        <taxon>Panpulmonata</taxon>
        <taxon>Sacoglossa</taxon>
        <taxon>Placobranchoidea</taxon>
        <taxon>Plakobranchidae</taxon>
        <taxon>Plakobranchus</taxon>
    </lineage>
</organism>
<comment type="caution">
    <text evidence="2">The sequence shown here is derived from an EMBL/GenBank/DDBJ whole genome shotgun (WGS) entry which is preliminary data.</text>
</comment>
<dbReference type="AlphaFoldDB" id="A0AAV4C5K0"/>
<name>A0AAV4C5K0_9GAST</name>
<dbReference type="EMBL" id="BLXT01005778">
    <property type="protein sequence ID" value="GFO25964.1"/>
    <property type="molecule type" value="Genomic_DNA"/>
</dbReference>
<evidence type="ECO:0008006" key="4">
    <source>
        <dbReference type="Google" id="ProtNLM"/>
    </source>
</evidence>